<accession>A0A8J6HRH2</accession>
<dbReference type="SUPFAM" id="SSF50630">
    <property type="entry name" value="Acid proteases"/>
    <property type="match status" value="1"/>
</dbReference>
<dbReference type="SUPFAM" id="SSF56672">
    <property type="entry name" value="DNA/RNA polymerases"/>
    <property type="match status" value="1"/>
</dbReference>
<feature type="region of interest" description="Disordered" evidence="6">
    <location>
        <begin position="441"/>
        <end position="467"/>
    </location>
</feature>
<evidence type="ECO:0000259" key="7">
    <source>
        <dbReference type="Pfam" id="PF17919"/>
    </source>
</evidence>
<dbReference type="GO" id="GO:0016779">
    <property type="term" value="F:nucleotidyltransferase activity"/>
    <property type="evidence" value="ECO:0007669"/>
    <property type="project" value="UniProtKB-KW"/>
</dbReference>
<feature type="compositionally biased region" description="Polar residues" evidence="6">
    <location>
        <begin position="772"/>
        <end position="781"/>
    </location>
</feature>
<comment type="caution">
    <text evidence="8">The sequence shown here is derived from an EMBL/GenBank/DDBJ whole genome shotgun (WGS) entry which is preliminary data.</text>
</comment>
<evidence type="ECO:0000256" key="2">
    <source>
        <dbReference type="ARBA" id="ARBA00022695"/>
    </source>
</evidence>
<feature type="region of interest" description="Disordered" evidence="6">
    <location>
        <begin position="130"/>
        <end position="205"/>
    </location>
</feature>
<protein>
    <recommendedName>
        <fullName evidence="7">Reverse transcriptase/retrotransposon-derived protein RNase H-like domain-containing protein</fullName>
    </recommendedName>
</protein>
<keyword evidence="1" id="KW-0808">Transferase</keyword>
<dbReference type="InterPro" id="IPR021109">
    <property type="entry name" value="Peptidase_aspartic_dom_sf"/>
</dbReference>
<dbReference type="GO" id="GO:0071897">
    <property type="term" value="P:DNA biosynthetic process"/>
    <property type="evidence" value="ECO:0007669"/>
    <property type="project" value="UniProtKB-ARBA"/>
</dbReference>
<organism evidence="8 9">
    <name type="scientific">Tenebrio molitor</name>
    <name type="common">Yellow mealworm beetle</name>
    <dbReference type="NCBI Taxonomy" id="7067"/>
    <lineage>
        <taxon>Eukaryota</taxon>
        <taxon>Metazoa</taxon>
        <taxon>Ecdysozoa</taxon>
        <taxon>Arthropoda</taxon>
        <taxon>Hexapoda</taxon>
        <taxon>Insecta</taxon>
        <taxon>Pterygota</taxon>
        <taxon>Neoptera</taxon>
        <taxon>Endopterygota</taxon>
        <taxon>Coleoptera</taxon>
        <taxon>Polyphaga</taxon>
        <taxon>Cucujiformia</taxon>
        <taxon>Tenebrionidae</taxon>
        <taxon>Tenebrio</taxon>
    </lineage>
</organism>
<proteinExistence type="predicted"/>
<feature type="region of interest" description="Disordered" evidence="6">
    <location>
        <begin position="764"/>
        <end position="793"/>
    </location>
</feature>
<feature type="region of interest" description="Disordered" evidence="6">
    <location>
        <begin position="396"/>
        <end position="421"/>
    </location>
</feature>
<evidence type="ECO:0000256" key="6">
    <source>
        <dbReference type="SAM" id="MobiDB-lite"/>
    </source>
</evidence>
<evidence type="ECO:0000313" key="9">
    <source>
        <dbReference type="Proteomes" id="UP000719412"/>
    </source>
</evidence>
<dbReference type="InterPro" id="IPR043502">
    <property type="entry name" value="DNA/RNA_pol_sf"/>
</dbReference>
<evidence type="ECO:0000256" key="4">
    <source>
        <dbReference type="ARBA" id="ARBA00022759"/>
    </source>
</evidence>
<dbReference type="GO" id="GO:0004519">
    <property type="term" value="F:endonuclease activity"/>
    <property type="evidence" value="ECO:0007669"/>
    <property type="project" value="UniProtKB-KW"/>
</dbReference>
<name>A0A8J6HRH2_TENMO</name>
<evidence type="ECO:0000256" key="3">
    <source>
        <dbReference type="ARBA" id="ARBA00022722"/>
    </source>
</evidence>
<evidence type="ECO:0000313" key="8">
    <source>
        <dbReference type="EMBL" id="KAH0819317.1"/>
    </source>
</evidence>
<dbReference type="PANTHER" id="PTHR37984">
    <property type="entry name" value="PROTEIN CBG26694"/>
    <property type="match status" value="1"/>
</dbReference>
<sequence length="1003" mass="112342">MLKVAPQPLNGTEDGPTGLTLTFPKYCYDLNFANGLSDPDFRYRPRQLGERRGKYIKVEHTPCQGFSTSSGQRLRPILCNRCWRTRGGGPNRLGNRPRGIPTETSRRIKASFTRVIDPTLQRINFTALLGRRHPQGSHQRTGPHTGLSPAEEPESRSNSYLARKGRGEEGPRGLSEDTDAVIDQRRKKDSEDLPPARSSRDSSWISSPRPGHHFYFDSLALETPRLNDAMAVQMSEEQFQQLMIRVGGQSQARIPRHFTQCSARFNGTRSAAAVEEFVTAATIYKKVEGEANLWWNGIKSNVSTWKETMDLVRNAFVPRVPNYRLFQDIFETPQSATISTDQYVTMQRDRLARMSRKLDEEWQLDIVYGLLRKAIRDRVPRDANFAELLEKARLVEQSERESRNTVQEAAAPEKGGGKSQGNRLIKCEYCRNFGPEEHECRKKQRDVAKGQTASTTRSAPRPAKTAADKKQIHCYGCHRPGVYRDNCPTCSGPNSGVSNEICALTVHSVVPRLSPTVLVFIADLQESAIVDTAACNSVASADLYKHLLATGHPTQKVVVAVTFADGNAKTLYVQAIVKLADHKIRTTFVVLFESDSTRTLLGADFIEDSKLVLDLSSRKYGFNYAPGSWYPFLPSTTPGPGMDKIDAILQEMKMPSLIEPLVDNGARDYQHPTSRITQPAIHDGRGVWNVYQAQGSSDYIMQDAADALMDDEMESSSGYDSPIRIHLATLHLRPVEGALLPEIEKERLNALLDQHVELFAKTGPPTPFAENQIDTGDSTPISSPPYRLPPGKRQTTQTEIHAMLEAFQALKKQLTSTPVLRTADPTQPFILRTDSSAYTLGTALLQGEAPEECPIEYASRLLTKTERHYSNREREVLANVWTINTFRSCVKETSIVVIIDCRPLPWFIALKPPSDFFNSTKAGRKLERPMKRSKLALRRDGPYIVLQQNDPTSYVLAARDKPADPLGTYHVSQLTPYLESEDAAPKPIHPIKKRGRPRKNLVQ</sequence>
<dbReference type="PANTHER" id="PTHR37984:SF5">
    <property type="entry name" value="PROTEIN NYNRIN-LIKE"/>
    <property type="match status" value="1"/>
</dbReference>
<keyword evidence="4" id="KW-0255">Endonuclease</keyword>
<dbReference type="InterPro" id="IPR041577">
    <property type="entry name" value="RT_RNaseH_2"/>
</dbReference>
<feature type="compositionally biased region" description="Basic and acidic residues" evidence="6">
    <location>
        <begin position="165"/>
        <end position="175"/>
    </location>
</feature>
<keyword evidence="9" id="KW-1185">Reference proteome</keyword>
<feature type="domain" description="Reverse transcriptase/retrotransposon-derived protein RNase H-like" evidence="7">
    <location>
        <begin position="804"/>
        <end position="897"/>
    </location>
</feature>
<dbReference type="Gene3D" id="3.10.20.370">
    <property type="match status" value="1"/>
</dbReference>
<feature type="compositionally biased region" description="Basic residues" evidence="6">
    <location>
        <begin position="989"/>
        <end position="1003"/>
    </location>
</feature>
<keyword evidence="4" id="KW-0378">Hydrolase</keyword>
<dbReference type="AlphaFoldDB" id="A0A8J6HRH2"/>
<evidence type="ECO:0000256" key="1">
    <source>
        <dbReference type="ARBA" id="ARBA00022679"/>
    </source>
</evidence>
<dbReference type="Proteomes" id="UP000719412">
    <property type="component" value="Unassembled WGS sequence"/>
</dbReference>
<feature type="region of interest" description="Disordered" evidence="6">
    <location>
        <begin position="984"/>
        <end position="1003"/>
    </location>
</feature>
<keyword evidence="2" id="KW-0548">Nucleotidyltransferase</keyword>
<dbReference type="Pfam" id="PF17919">
    <property type="entry name" value="RT_RNaseH_2"/>
    <property type="match status" value="1"/>
</dbReference>
<dbReference type="Gene3D" id="2.40.70.10">
    <property type="entry name" value="Acid Proteases"/>
    <property type="match status" value="1"/>
</dbReference>
<reference evidence="8" key="2">
    <citation type="submission" date="2021-08" db="EMBL/GenBank/DDBJ databases">
        <authorList>
            <person name="Eriksson T."/>
        </authorList>
    </citation>
    <scope>NUCLEOTIDE SEQUENCE</scope>
    <source>
        <strain evidence="8">Stoneville</strain>
        <tissue evidence="8">Whole head</tissue>
    </source>
</reference>
<keyword evidence="3" id="KW-0540">Nuclease</keyword>
<keyword evidence="5" id="KW-0511">Multifunctional enzyme</keyword>
<dbReference type="EMBL" id="JABDTM020014868">
    <property type="protein sequence ID" value="KAH0819317.1"/>
    <property type="molecule type" value="Genomic_DNA"/>
</dbReference>
<feature type="compositionally biased region" description="Basic and acidic residues" evidence="6">
    <location>
        <begin position="182"/>
        <end position="191"/>
    </location>
</feature>
<feature type="compositionally biased region" description="Low complexity" evidence="6">
    <location>
        <begin position="195"/>
        <end position="205"/>
    </location>
</feature>
<dbReference type="InterPro" id="IPR050951">
    <property type="entry name" value="Retrovirus_Pol_polyprotein"/>
</dbReference>
<evidence type="ECO:0000256" key="5">
    <source>
        <dbReference type="ARBA" id="ARBA00023268"/>
    </source>
</evidence>
<reference evidence="8" key="1">
    <citation type="journal article" date="2020" name="J Insects Food Feed">
        <title>The yellow mealworm (Tenebrio molitor) genome: a resource for the emerging insects as food and feed industry.</title>
        <authorList>
            <person name="Eriksson T."/>
            <person name="Andere A."/>
            <person name="Kelstrup H."/>
            <person name="Emery V."/>
            <person name="Picard C."/>
        </authorList>
    </citation>
    <scope>NUCLEOTIDE SEQUENCE</scope>
    <source>
        <strain evidence="8">Stoneville</strain>
        <tissue evidence="8">Whole head</tissue>
    </source>
</reference>
<gene>
    <name evidence="8" type="ORF">GEV33_003474</name>
</gene>